<dbReference type="EMBL" id="GGEC01045179">
    <property type="protein sequence ID" value="MBX25663.1"/>
    <property type="molecule type" value="Transcribed_RNA"/>
</dbReference>
<organism evidence="1">
    <name type="scientific">Rhizophora mucronata</name>
    <name type="common">Asiatic mangrove</name>
    <dbReference type="NCBI Taxonomy" id="61149"/>
    <lineage>
        <taxon>Eukaryota</taxon>
        <taxon>Viridiplantae</taxon>
        <taxon>Streptophyta</taxon>
        <taxon>Embryophyta</taxon>
        <taxon>Tracheophyta</taxon>
        <taxon>Spermatophyta</taxon>
        <taxon>Magnoliopsida</taxon>
        <taxon>eudicotyledons</taxon>
        <taxon>Gunneridae</taxon>
        <taxon>Pentapetalae</taxon>
        <taxon>rosids</taxon>
        <taxon>fabids</taxon>
        <taxon>Malpighiales</taxon>
        <taxon>Rhizophoraceae</taxon>
        <taxon>Rhizophora</taxon>
    </lineage>
</organism>
<sequence length="47" mass="5446">MNPISFPWFYHKNNMLIKSKENCGYRIFHLLAIASQILEIHQAALSG</sequence>
<protein>
    <submittedName>
        <fullName evidence="1">Uncharacterized protein MANES_08G059000</fullName>
    </submittedName>
</protein>
<name>A0A2P2M631_RHIMU</name>
<accession>A0A2P2M631</accession>
<proteinExistence type="predicted"/>
<reference evidence="1" key="1">
    <citation type="submission" date="2018-02" db="EMBL/GenBank/DDBJ databases">
        <title>Rhizophora mucronata_Transcriptome.</title>
        <authorList>
            <person name="Meera S.P."/>
            <person name="Sreeshan A."/>
            <person name="Augustine A."/>
        </authorList>
    </citation>
    <scope>NUCLEOTIDE SEQUENCE</scope>
    <source>
        <tissue evidence="1">Leaf</tissue>
    </source>
</reference>
<evidence type="ECO:0000313" key="1">
    <source>
        <dbReference type="EMBL" id="MBX25663.1"/>
    </source>
</evidence>
<dbReference type="AlphaFoldDB" id="A0A2P2M631"/>